<reference evidence="11" key="1">
    <citation type="submission" date="2023-06" db="EMBL/GenBank/DDBJ databases">
        <title>Genome-scale phylogeny and comparative genomics of the fungal order Sordariales.</title>
        <authorList>
            <consortium name="Lawrence Berkeley National Laboratory"/>
            <person name="Hensen N."/>
            <person name="Bonometti L."/>
            <person name="Westerberg I."/>
            <person name="Brannstrom I.O."/>
            <person name="Guillou S."/>
            <person name="Cros-Aarteil S."/>
            <person name="Calhoun S."/>
            <person name="Haridas S."/>
            <person name="Kuo A."/>
            <person name="Mondo S."/>
            <person name="Pangilinan J."/>
            <person name="Riley R."/>
            <person name="LaButti K."/>
            <person name="Andreopoulos B."/>
            <person name="Lipzen A."/>
            <person name="Chen C."/>
            <person name="Yanf M."/>
            <person name="Daum C."/>
            <person name="Ng V."/>
            <person name="Clum A."/>
            <person name="Steindorff A."/>
            <person name="Ohm R."/>
            <person name="Martin F."/>
            <person name="Silar P."/>
            <person name="Natvig D."/>
            <person name="Lalanne C."/>
            <person name="Gautier V."/>
            <person name="Ament-velasquez S.L."/>
            <person name="Kruys A."/>
            <person name="Hutchinson M.I."/>
            <person name="Powell A.J."/>
            <person name="Barry K."/>
            <person name="Miller A.N."/>
            <person name="Grigoriev I.V."/>
            <person name="Debuchy R."/>
            <person name="Gladieux P."/>
            <person name="Thoren M.H."/>
            <person name="Johannesson H."/>
        </authorList>
    </citation>
    <scope>NUCLEOTIDE SEQUENCE</scope>
    <source>
        <strain evidence="11">SMH3187-1</strain>
    </source>
</reference>
<comment type="catalytic activity">
    <reaction evidence="9">
        <text>D-gluconate + ATP = 6-phospho-D-gluconate + ADP + H(+)</text>
        <dbReference type="Rhea" id="RHEA:19433"/>
        <dbReference type="ChEBI" id="CHEBI:15378"/>
        <dbReference type="ChEBI" id="CHEBI:18391"/>
        <dbReference type="ChEBI" id="CHEBI:30616"/>
        <dbReference type="ChEBI" id="CHEBI:58759"/>
        <dbReference type="ChEBI" id="CHEBI:456216"/>
        <dbReference type="EC" id="2.7.1.12"/>
    </reaction>
</comment>
<evidence type="ECO:0000256" key="3">
    <source>
        <dbReference type="ARBA" id="ARBA00012054"/>
    </source>
</evidence>
<keyword evidence="6" id="KW-0418">Kinase</keyword>
<dbReference type="GO" id="GO:0005524">
    <property type="term" value="F:ATP binding"/>
    <property type="evidence" value="ECO:0007669"/>
    <property type="project" value="UniProtKB-KW"/>
</dbReference>
<evidence type="ECO:0000313" key="12">
    <source>
        <dbReference type="Proteomes" id="UP001172155"/>
    </source>
</evidence>
<evidence type="ECO:0000256" key="10">
    <source>
        <dbReference type="SAM" id="MobiDB-lite"/>
    </source>
</evidence>
<keyword evidence="12" id="KW-1185">Reference proteome</keyword>
<evidence type="ECO:0000256" key="5">
    <source>
        <dbReference type="ARBA" id="ARBA00022741"/>
    </source>
</evidence>
<evidence type="ECO:0000256" key="7">
    <source>
        <dbReference type="ARBA" id="ARBA00022840"/>
    </source>
</evidence>
<feature type="region of interest" description="Disordered" evidence="10">
    <location>
        <begin position="1"/>
        <end position="27"/>
    </location>
</feature>
<sequence>MGDIPNQAASSILTPSETPQFNNKAHTAKHQGHRWIWFITGPTACGKPTVAKALAKNPHFTFVEGDDPTPNKMSLGQTLTDQDRKDWLEALRDHETAQASGPNAPPHLAKTCSALKRHYRDVLREGGLGRAAKRKGHFAGANLVHSQFEALERPGREERDVIVVGVQMMVWEVMMEDYGSYLKVL</sequence>
<dbReference type="EC" id="2.7.1.12" evidence="3"/>
<dbReference type="GO" id="GO:0005975">
    <property type="term" value="P:carbohydrate metabolic process"/>
    <property type="evidence" value="ECO:0007669"/>
    <property type="project" value="InterPro"/>
</dbReference>
<dbReference type="InterPro" id="IPR006001">
    <property type="entry name" value="Therm_gnt_kin"/>
</dbReference>
<comment type="pathway">
    <text evidence="1">Carbohydrate acid metabolism; D-gluconate degradation.</text>
</comment>
<proteinExistence type="inferred from homology"/>
<dbReference type="EMBL" id="JAUKUD010000001">
    <property type="protein sequence ID" value="KAK0753534.1"/>
    <property type="molecule type" value="Genomic_DNA"/>
</dbReference>
<dbReference type="PANTHER" id="PTHR43442">
    <property type="entry name" value="GLUCONOKINASE-RELATED"/>
    <property type="match status" value="1"/>
</dbReference>
<keyword evidence="4" id="KW-0808">Transferase</keyword>
<accession>A0AA40F967</accession>
<dbReference type="GO" id="GO:0005737">
    <property type="term" value="C:cytoplasm"/>
    <property type="evidence" value="ECO:0007669"/>
    <property type="project" value="TreeGrafter"/>
</dbReference>
<protein>
    <recommendedName>
        <fullName evidence="3">gluconokinase</fullName>
        <ecNumber evidence="3">2.7.1.12</ecNumber>
    </recommendedName>
    <alternativeName>
        <fullName evidence="8">Gluconate kinase</fullName>
    </alternativeName>
</protein>
<keyword evidence="5" id="KW-0547">Nucleotide-binding</keyword>
<evidence type="ECO:0000256" key="6">
    <source>
        <dbReference type="ARBA" id="ARBA00022777"/>
    </source>
</evidence>
<keyword evidence="7" id="KW-0067">ATP-binding</keyword>
<name>A0AA40F967_9PEZI</name>
<dbReference type="SUPFAM" id="SSF52540">
    <property type="entry name" value="P-loop containing nucleoside triphosphate hydrolases"/>
    <property type="match status" value="1"/>
</dbReference>
<dbReference type="AlphaFoldDB" id="A0AA40F967"/>
<dbReference type="CDD" id="cd02021">
    <property type="entry name" value="GntK"/>
    <property type="match status" value="1"/>
</dbReference>
<evidence type="ECO:0000256" key="9">
    <source>
        <dbReference type="ARBA" id="ARBA00048090"/>
    </source>
</evidence>
<evidence type="ECO:0000256" key="2">
    <source>
        <dbReference type="ARBA" id="ARBA00008420"/>
    </source>
</evidence>
<dbReference type="InterPro" id="IPR027417">
    <property type="entry name" value="P-loop_NTPase"/>
</dbReference>
<comment type="caution">
    <text evidence="11">The sequence shown here is derived from an EMBL/GenBank/DDBJ whole genome shotgun (WGS) entry which is preliminary data.</text>
</comment>
<feature type="compositionally biased region" description="Polar residues" evidence="10">
    <location>
        <begin position="7"/>
        <end position="25"/>
    </location>
</feature>
<dbReference type="Proteomes" id="UP001172155">
    <property type="component" value="Unassembled WGS sequence"/>
</dbReference>
<evidence type="ECO:0000256" key="4">
    <source>
        <dbReference type="ARBA" id="ARBA00022679"/>
    </source>
</evidence>
<evidence type="ECO:0000313" key="11">
    <source>
        <dbReference type="EMBL" id="KAK0753534.1"/>
    </source>
</evidence>
<evidence type="ECO:0000256" key="8">
    <source>
        <dbReference type="ARBA" id="ARBA00029835"/>
    </source>
</evidence>
<dbReference type="Gene3D" id="3.40.50.300">
    <property type="entry name" value="P-loop containing nucleotide triphosphate hydrolases"/>
    <property type="match status" value="1"/>
</dbReference>
<dbReference type="PANTHER" id="PTHR43442:SF3">
    <property type="entry name" value="GLUCONOKINASE-RELATED"/>
    <property type="match status" value="1"/>
</dbReference>
<dbReference type="GO" id="GO:0046316">
    <property type="term" value="F:gluconokinase activity"/>
    <property type="evidence" value="ECO:0007669"/>
    <property type="project" value="UniProtKB-EC"/>
</dbReference>
<evidence type="ECO:0000256" key="1">
    <source>
        <dbReference type="ARBA" id="ARBA00004875"/>
    </source>
</evidence>
<organism evidence="11 12">
    <name type="scientific">Schizothecium vesticola</name>
    <dbReference type="NCBI Taxonomy" id="314040"/>
    <lineage>
        <taxon>Eukaryota</taxon>
        <taxon>Fungi</taxon>
        <taxon>Dikarya</taxon>
        <taxon>Ascomycota</taxon>
        <taxon>Pezizomycotina</taxon>
        <taxon>Sordariomycetes</taxon>
        <taxon>Sordariomycetidae</taxon>
        <taxon>Sordariales</taxon>
        <taxon>Schizotheciaceae</taxon>
        <taxon>Schizothecium</taxon>
    </lineage>
</organism>
<comment type="similarity">
    <text evidence="2">Belongs to the gluconokinase GntK/GntV family.</text>
</comment>
<gene>
    <name evidence="11" type="ORF">B0T18DRAFT_434266</name>
</gene>